<reference evidence="10" key="1">
    <citation type="submission" date="2024-06" db="EMBL/GenBank/DDBJ databases">
        <authorList>
            <person name="Liu X."/>
            <person name="Lenzi L."/>
            <person name="Haldenby T S."/>
            <person name="Uol C."/>
        </authorList>
    </citation>
    <scope>NUCLEOTIDE SEQUENCE</scope>
</reference>
<dbReference type="InterPro" id="IPR016579">
    <property type="entry name" value="Synaptogyrin"/>
</dbReference>
<evidence type="ECO:0000313" key="10">
    <source>
        <dbReference type="EMBL" id="CAL5137758.1"/>
    </source>
</evidence>
<sequence>MNPFDWVSSTPRLEPVDYFKKPRVILRFICLVFAIVVLCVVHNSCYIYDICLFNASESTCRFTVFLCFTTTVLCAVFALLDLWVDNIPNCSTRKRIVVADLGSFGFWTFLWFVTFCTLCNRWQYTSDELLDKNQVNATGPRVAITFTFFVLVALGILTYLCYTAYKAVNLLLSNLDNMDAQPPGFGGYANAGSNNYQGFTQDADMLDPSGPARLGSESPPLRETEFGYSSNKKQSGGVFTGTPVDAYQP</sequence>
<dbReference type="Proteomes" id="UP001497525">
    <property type="component" value="Unassembled WGS sequence"/>
</dbReference>
<protein>
    <recommendedName>
        <fullName evidence="9">MARVEL domain-containing protein</fullName>
    </recommendedName>
</protein>
<dbReference type="AlphaFoldDB" id="A0AAV2TS16"/>
<evidence type="ECO:0000256" key="6">
    <source>
        <dbReference type="PROSITE-ProRule" id="PRU00581"/>
    </source>
</evidence>
<evidence type="ECO:0000256" key="7">
    <source>
        <dbReference type="SAM" id="MobiDB-lite"/>
    </source>
</evidence>
<comment type="caution">
    <text evidence="10">The sequence shown here is derived from an EMBL/GenBank/DDBJ whole genome shotgun (WGS) entry which is preliminary data.</text>
</comment>
<evidence type="ECO:0000256" key="3">
    <source>
        <dbReference type="ARBA" id="ARBA00022692"/>
    </source>
</evidence>
<proteinExistence type="inferred from homology"/>
<evidence type="ECO:0000313" key="11">
    <source>
        <dbReference type="Proteomes" id="UP001497525"/>
    </source>
</evidence>
<dbReference type="Pfam" id="PF01284">
    <property type="entry name" value="MARVEL"/>
    <property type="match status" value="1"/>
</dbReference>
<dbReference type="EMBL" id="CAXLJL010000434">
    <property type="protein sequence ID" value="CAL5137758.1"/>
    <property type="molecule type" value="Genomic_DNA"/>
</dbReference>
<comment type="similarity">
    <text evidence="2">Belongs to the synaptogyrin family.</text>
</comment>
<feature type="transmembrane region" description="Helical" evidence="8">
    <location>
        <begin position="62"/>
        <end position="84"/>
    </location>
</feature>
<gene>
    <name evidence="10" type="ORF">CDAUBV1_LOCUS12244</name>
</gene>
<feature type="transmembrane region" description="Helical" evidence="8">
    <location>
        <begin position="24"/>
        <end position="41"/>
    </location>
</feature>
<organism evidence="10 11">
    <name type="scientific">Calicophoron daubneyi</name>
    <name type="common">Rumen fluke</name>
    <name type="synonym">Paramphistomum daubneyi</name>
    <dbReference type="NCBI Taxonomy" id="300641"/>
    <lineage>
        <taxon>Eukaryota</taxon>
        <taxon>Metazoa</taxon>
        <taxon>Spiralia</taxon>
        <taxon>Lophotrochozoa</taxon>
        <taxon>Platyhelminthes</taxon>
        <taxon>Trematoda</taxon>
        <taxon>Digenea</taxon>
        <taxon>Plagiorchiida</taxon>
        <taxon>Pronocephalata</taxon>
        <taxon>Paramphistomoidea</taxon>
        <taxon>Paramphistomidae</taxon>
        <taxon>Calicophoron</taxon>
    </lineage>
</organism>
<feature type="region of interest" description="Disordered" evidence="7">
    <location>
        <begin position="206"/>
        <end position="249"/>
    </location>
</feature>
<evidence type="ECO:0000256" key="5">
    <source>
        <dbReference type="ARBA" id="ARBA00023136"/>
    </source>
</evidence>
<keyword evidence="3 6" id="KW-0812">Transmembrane</keyword>
<feature type="domain" description="MARVEL" evidence="9">
    <location>
        <begin position="18"/>
        <end position="166"/>
    </location>
</feature>
<accession>A0AAV2TS16</accession>
<dbReference type="InterPro" id="IPR008253">
    <property type="entry name" value="Marvel"/>
</dbReference>
<dbReference type="PANTHER" id="PTHR10838:SF20">
    <property type="entry name" value="SYNAPTOGYRIN"/>
    <property type="match status" value="1"/>
</dbReference>
<keyword evidence="5 6" id="KW-0472">Membrane</keyword>
<evidence type="ECO:0000259" key="9">
    <source>
        <dbReference type="PROSITE" id="PS51225"/>
    </source>
</evidence>
<dbReference type="GO" id="GO:0031594">
    <property type="term" value="C:neuromuscular junction"/>
    <property type="evidence" value="ECO:0007669"/>
    <property type="project" value="TreeGrafter"/>
</dbReference>
<dbReference type="PROSITE" id="PS51225">
    <property type="entry name" value="MARVEL"/>
    <property type="match status" value="1"/>
</dbReference>
<evidence type="ECO:0000256" key="1">
    <source>
        <dbReference type="ARBA" id="ARBA00004141"/>
    </source>
</evidence>
<dbReference type="GO" id="GO:0030672">
    <property type="term" value="C:synaptic vesicle membrane"/>
    <property type="evidence" value="ECO:0007669"/>
    <property type="project" value="TreeGrafter"/>
</dbReference>
<dbReference type="PANTHER" id="PTHR10838">
    <property type="entry name" value="SYNAPTOGYRIN"/>
    <property type="match status" value="1"/>
</dbReference>
<keyword evidence="4 8" id="KW-1133">Transmembrane helix</keyword>
<evidence type="ECO:0000256" key="8">
    <source>
        <dbReference type="SAM" id="Phobius"/>
    </source>
</evidence>
<feature type="transmembrane region" description="Helical" evidence="8">
    <location>
        <begin position="104"/>
        <end position="122"/>
    </location>
</feature>
<comment type="subcellular location">
    <subcellularLocation>
        <location evidence="1">Membrane</location>
        <topology evidence="1">Multi-pass membrane protein</topology>
    </subcellularLocation>
</comment>
<evidence type="ECO:0000256" key="4">
    <source>
        <dbReference type="ARBA" id="ARBA00022989"/>
    </source>
</evidence>
<name>A0AAV2TS16_CALDB</name>
<feature type="transmembrane region" description="Helical" evidence="8">
    <location>
        <begin position="142"/>
        <end position="165"/>
    </location>
</feature>
<evidence type="ECO:0000256" key="2">
    <source>
        <dbReference type="ARBA" id="ARBA00010252"/>
    </source>
</evidence>